<evidence type="ECO:0000313" key="2">
    <source>
        <dbReference type="Proteomes" id="UP000178449"/>
    </source>
</evidence>
<proteinExistence type="predicted"/>
<sequence length="330" mass="37599">MQKAESFKSLGTCGEFFYQNNQARVKSLLFQAAEQRQLAKARRLGLDFEKLSQEAQEQALFELVMTSLGYSQYKESFLALAQDLPLVQVNEILKGPESKAKLLGHWAGRLGLLEASSVHECYQKDWAQMRAYRAPLRHLVVVKGRPSNHPLKRLAGLYYHLLGLGNEPWMKVWLRFFFSAEKHLAQEKRPLPKIVHDLDQLFGQAPNEPLAQLESPQSQKIKPQPERLLGASRQRVILINALMPFFLAWSQSRGDRNLERTLFSLFLILPAEGENHKTLAMEARLGLASGRFKKNLSYHQGLIHFYDQLCQPAYPDCLACSLPNMIKNGG</sequence>
<reference evidence="1 2" key="1">
    <citation type="journal article" date="2016" name="Nat. Commun.">
        <title>Thousands of microbial genomes shed light on interconnected biogeochemical processes in an aquifer system.</title>
        <authorList>
            <person name="Anantharaman K."/>
            <person name="Brown C.T."/>
            <person name="Hug L.A."/>
            <person name="Sharon I."/>
            <person name="Castelle C.J."/>
            <person name="Probst A.J."/>
            <person name="Thomas B.C."/>
            <person name="Singh A."/>
            <person name="Wilkins M.J."/>
            <person name="Karaoz U."/>
            <person name="Brodie E.L."/>
            <person name="Williams K.H."/>
            <person name="Hubbard S.S."/>
            <person name="Banfield J.F."/>
        </authorList>
    </citation>
    <scope>NUCLEOTIDE SEQUENCE [LARGE SCALE GENOMIC DNA]</scope>
</reference>
<organism evidence="1 2">
    <name type="scientific">Candidatus Lambdaproteobacteria bacterium RIFOXYD2_FULL_50_16</name>
    <dbReference type="NCBI Taxonomy" id="1817772"/>
    <lineage>
        <taxon>Bacteria</taxon>
        <taxon>Pseudomonadati</taxon>
        <taxon>Pseudomonadota</taxon>
        <taxon>Candidatus Lambdaproteobacteria</taxon>
    </lineage>
</organism>
<evidence type="ECO:0000313" key="1">
    <source>
        <dbReference type="EMBL" id="OGG96900.1"/>
    </source>
</evidence>
<dbReference type="Pfam" id="PF11013">
    <property type="entry name" value="DUF2851"/>
    <property type="match status" value="1"/>
</dbReference>
<evidence type="ECO:0008006" key="3">
    <source>
        <dbReference type="Google" id="ProtNLM"/>
    </source>
</evidence>
<dbReference type="STRING" id="1817772.A2527_00015"/>
<gene>
    <name evidence="1" type="ORF">A2527_00015</name>
</gene>
<comment type="caution">
    <text evidence="1">The sequence shown here is derived from an EMBL/GenBank/DDBJ whole genome shotgun (WGS) entry which is preliminary data.</text>
</comment>
<protein>
    <recommendedName>
        <fullName evidence="3">DUF2851 domain-containing protein</fullName>
    </recommendedName>
</protein>
<name>A0A1F6GFL3_9PROT</name>
<dbReference type="InterPro" id="IPR021272">
    <property type="entry name" value="DUF2851"/>
</dbReference>
<dbReference type="EMBL" id="MFNE01000007">
    <property type="protein sequence ID" value="OGG96900.1"/>
    <property type="molecule type" value="Genomic_DNA"/>
</dbReference>
<dbReference type="Proteomes" id="UP000178449">
    <property type="component" value="Unassembled WGS sequence"/>
</dbReference>
<accession>A0A1F6GFL3</accession>
<dbReference type="AlphaFoldDB" id="A0A1F6GFL3"/>